<reference evidence="3" key="1">
    <citation type="submission" date="2014-05" db="EMBL/GenBank/DDBJ databases">
        <title>Key roles for freshwater Actinobacteria revealed by deep metagenomic sequencing.</title>
        <authorList>
            <person name="Ghai R."/>
            <person name="Mizuno C.M."/>
            <person name="Picazo A."/>
            <person name="Camacho A."/>
            <person name="Rodriguez-Valera F."/>
        </authorList>
    </citation>
    <scope>NUCLEOTIDE SEQUENCE</scope>
</reference>
<feature type="domain" description="Major facilitator superfamily (MFS) profile" evidence="2">
    <location>
        <begin position="208"/>
        <end position="408"/>
    </location>
</feature>
<keyword evidence="1" id="KW-1133">Transmembrane helix</keyword>
<dbReference type="PANTHER" id="PTHR23542:SF1">
    <property type="entry name" value="MAJOR FACILITATOR SUPERFAMILY (MFS) PROFILE DOMAIN-CONTAINING PROTEIN"/>
    <property type="match status" value="1"/>
</dbReference>
<comment type="caution">
    <text evidence="3">The sequence shown here is derived from an EMBL/GenBank/DDBJ whole genome shotgun (WGS) entry which is preliminary data.</text>
</comment>
<feature type="transmembrane region" description="Helical" evidence="1">
    <location>
        <begin position="277"/>
        <end position="293"/>
    </location>
</feature>
<feature type="transmembrane region" description="Helical" evidence="1">
    <location>
        <begin position="136"/>
        <end position="160"/>
    </location>
</feature>
<gene>
    <name evidence="3" type="ORF">GM50_22540</name>
</gene>
<feature type="transmembrane region" description="Helical" evidence="1">
    <location>
        <begin position="44"/>
        <end position="65"/>
    </location>
</feature>
<evidence type="ECO:0000259" key="2">
    <source>
        <dbReference type="PROSITE" id="PS50850"/>
    </source>
</evidence>
<evidence type="ECO:0000256" key="1">
    <source>
        <dbReference type="SAM" id="Phobius"/>
    </source>
</evidence>
<feature type="transmembrane region" description="Helical" evidence="1">
    <location>
        <begin position="246"/>
        <end position="265"/>
    </location>
</feature>
<feature type="transmembrane region" description="Helical" evidence="1">
    <location>
        <begin position="77"/>
        <end position="96"/>
    </location>
</feature>
<dbReference type="Pfam" id="PF07690">
    <property type="entry name" value="MFS_1"/>
    <property type="match status" value="2"/>
</dbReference>
<feature type="transmembrane region" description="Helical" evidence="1">
    <location>
        <begin position="331"/>
        <end position="353"/>
    </location>
</feature>
<dbReference type="InterPro" id="IPR036259">
    <property type="entry name" value="MFS_trans_sf"/>
</dbReference>
<feature type="transmembrane region" description="Helical" evidence="1">
    <location>
        <begin position="102"/>
        <end position="124"/>
    </location>
</feature>
<feature type="transmembrane region" description="Helical" evidence="1">
    <location>
        <begin position="208"/>
        <end position="226"/>
    </location>
</feature>
<proteinExistence type="predicted"/>
<feature type="transmembrane region" description="Helical" evidence="1">
    <location>
        <begin position="12"/>
        <end position="38"/>
    </location>
</feature>
<evidence type="ECO:0000313" key="3">
    <source>
        <dbReference type="EMBL" id="KGA13347.1"/>
    </source>
</evidence>
<dbReference type="PANTHER" id="PTHR23542">
    <property type="match status" value="1"/>
</dbReference>
<feature type="transmembrane region" description="Helical" evidence="1">
    <location>
        <begin position="359"/>
        <end position="377"/>
    </location>
</feature>
<dbReference type="Gene3D" id="1.20.1250.20">
    <property type="entry name" value="MFS general substrate transporter like domains"/>
    <property type="match status" value="1"/>
</dbReference>
<organism evidence="3">
    <name type="scientific">freshwater metagenome</name>
    <dbReference type="NCBI Taxonomy" id="449393"/>
    <lineage>
        <taxon>unclassified sequences</taxon>
        <taxon>metagenomes</taxon>
        <taxon>ecological metagenomes</taxon>
    </lineage>
</organism>
<feature type="transmembrane region" description="Helical" evidence="1">
    <location>
        <begin position="299"/>
        <end position="319"/>
    </location>
</feature>
<keyword evidence="1" id="KW-0472">Membrane</keyword>
<dbReference type="AlphaFoldDB" id="A0A094PQH1"/>
<protein>
    <recommendedName>
        <fullName evidence="2">Major facilitator superfamily (MFS) profile domain-containing protein</fullName>
    </recommendedName>
</protein>
<dbReference type="GO" id="GO:0022857">
    <property type="term" value="F:transmembrane transporter activity"/>
    <property type="evidence" value="ECO:0007669"/>
    <property type="project" value="InterPro"/>
</dbReference>
<sequence length="408" mass="43750">MKRYRELFSFPQVISLGIAAFPARLAYGMIGLGIFFKAEQSTDSFAIAGFAIGLNSLAGAVTAGIRGSVMDRWGQKWPLRILVPGYTILILTLNQMDTARSILITAFILGISAPPINLSVRPLWKDIVPATYLRTAYAFDSAMMSSTSVIGPVIVTTLALSSRPYLALNVVAALMLTGGIALALTSVSRNWIPEKKAKGQERLLKNRAMQMLMFEGCFIGFGWGVFDVAVPAFATQENVPHRVAWIFASFGIATVIGGLLGGLVSKKLAPLSALRRAYLLWSIACFPIAFTYPDWTMALVGASIGLLGGAVQVFYFEVLEAVRPKGSQTSSLGWIWSVEGSFMAIGAAVGGVVSEHLSPRVGLAMLPIMIFIGYIILTVGRGRLSAANDLPTDEEDLAAMADNSPTIK</sequence>
<dbReference type="PROSITE" id="PS50850">
    <property type="entry name" value="MFS"/>
    <property type="match status" value="1"/>
</dbReference>
<dbReference type="EMBL" id="JNSK01000172">
    <property type="protein sequence ID" value="KGA13347.1"/>
    <property type="molecule type" value="Genomic_DNA"/>
</dbReference>
<feature type="transmembrane region" description="Helical" evidence="1">
    <location>
        <begin position="166"/>
        <end position="187"/>
    </location>
</feature>
<dbReference type="InterPro" id="IPR011701">
    <property type="entry name" value="MFS"/>
</dbReference>
<dbReference type="InterPro" id="IPR020846">
    <property type="entry name" value="MFS_dom"/>
</dbReference>
<dbReference type="SUPFAM" id="SSF103473">
    <property type="entry name" value="MFS general substrate transporter"/>
    <property type="match status" value="1"/>
</dbReference>
<keyword evidence="1" id="KW-0812">Transmembrane</keyword>
<name>A0A094PQH1_9ZZZZ</name>
<accession>A0A094PQH1</accession>